<dbReference type="AlphaFoldDB" id="A0A2S7ZR43"/>
<keyword evidence="1" id="KW-0547">Nucleotide-binding</keyword>
<dbReference type="PANTHER" id="PTHR43384:SF6">
    <property type="entry name" value="SEPTUM SITE-DETERMINING PROTEIN MIND HOMOLOG, CHLOROPLASTIC"/>
    <property type="match status" value="1"/>
</dbReference>
<dbReference type="InterPro" id="IPR027417">
    <property type="entry name" value="P-loop_NTPase"/>
</dbReference>
<organism evidence="3 4">
    <name type="scientific">Veillonella tobetsuensis</name>
    <dbReference type="NCBI Taxonomy" id="1110546"/>
    <lineage>
        <taxon>Bacteria</taxon>
        <taxon>Bacillati</taxon>
        <taxon>Bacillota</taxon>
        <taxon>Negativicutes</taxon>
        <taxon>Veillonellales</taxon>
        <taxon>Veillonellaceae</taxon>
        <taxon>Veillonella</taxon>
    </lineage>
</organism>
<dbReference type="Pfam" id="PF10609">
    <property type="entry name" value="ParA"/>
    <property type="match status" value="1"/>
</dbReference>
<evidence type="ECO:0000313" key="3">
    <source>
        <dbReference type="EMBL" id="PQL25695.1"/>
    </source>
</evidence>
<dbReference type="EMBL" id="PPDF01000007">
    <property type="protein sequence ID" value="PQL25695.1"/>
    <property type="molecule type" value="Genomic_DNA"/>
</dbReference>
<sequence>MGDIIGLISGKGGVGKTTITACLGAALSEQGYRVLLCDGDFGLRDLDIILGKEDEVCFDAYNALEDKSMADDVVMKIKSNLYFLPASQSIRWEDMGRKKYRKLVSHLAKSYDYVLVDCPAGIGRGLESIMDLAQRFLIITQPLWVSIRNAARTIQFCREYGHRDYAVVFNAIHTDRDMPNMYDMLDALGAEYVGSMLPYDARILDGTQEGLLIEAMPKPYQDMLAPMVDYITSGDAWDEQDIIHRFNDVTAVKAMDSVVMTTLAQPVETDSINDSTDGTRAVTYTNSWSTRNRLISGKESMWRRTRLK</sequence>
<dbReference type="GO" id="GO:0005829">
    <property type="term" value="C:cytosol"/>
    <property type="evidence" value="ECO:0007669"/>
    <property type="project" value="TreeGrafter"/>
</dbReference>
<evidence type="ECO:0000256" key="2">
    <source>
        <dbReference type="ARBA" id="ARBA00022840"/>
    </source>
</evidence>
<reference evidence="3 4" key="1">
    <citation type="submission" date="2018-01" db="EMBL/GenBank/DDBJ databases">
        <title>Draft genome sequences of clinical isolates and type strains of oral Veillonella including Veillonella infantum sp., nov.</title>
        <authorList>
            <person name="Mashima I."/>
            <person name="Liao Y.-C."/>
            <person name="Sabharwal A."/>
            <person name="Haase E.M."/>
            <person name="Nakazawa F."/>
            <person name="Scannapieco F.A."/>
        </authorList>
    </citation>
    <scope>NUCLEOTIDE SEQUENCE [LARGE SCALE GENOMIC DNA]</scope>
    <source>
        <strain evidence="3 4">Y6</strain>
    </source>
</reference>
<dbReference type="GO" id="GO:0016887">
    <property type="term" value="F:ATP hydrolysis activity"/>
    <property type="evidence" value="ECO:0007669"/>
    <property type="project" value="TreeGrafter"/>
</dbReference>
<name>A0A2S7ZR43_9FIRM</name>
<accession>A0A2S7ZR43</accession>
<protein>
    <submittedName>
        <fullName evidence="3">Cobalamin biosynthesis protein CobQ</fullName>
    </submittedName>
</protein>
<proteinExistence type="predicted"/>
<dbReference type="GO" id="GO:0005524">
    <property type="term" value="F:ATP binding"/>
    <property type="evidence" value="ECO:0007669"/>
    <property type="project" value="UniProtKB-KW"/>
</dbReference>
<dbReference type="SUPFAM" id="SSF52540">
    <property type="entry name" value="P-loop containing nucleoside triphosphate hydrolases"/>
    <property type="match status" value="1"/>
</dbReference>
<dbReference type="Proteomes" id="UP000238877">
    <property type="component" value="Unassembled WGS sequence"/>
</dbReference>
<dbReference type="STRING" id="1110546.GCA_001078375_01414"/>
<dbReference type="Gene3D" id="3.40.50.300">
    <property type="entry name" value="P-loop containing nucleotide triphosphate hydrolases"/>
    <property type="match status" value="1"/>
</dbReference>
<comment type="caution">
    <text evidence="3">The sequence shown here is derived from an EMBL/GenBank/DDBJ whole genome shotgun (WGS) entry which is preliminary data.</text>
</comment>
<dbReference type="PANTHER" id="PTHR43384">
    <property type="entry name" value="SEPTUM SITE-DETERMINING PROTEIN MIND HOMOLOG, CHLOROPLASTIC-RELATED"/>
    <property type="match status" value="1"/>
</dbReference>
<dbReference type="GO" id="GO:0009898">
    <property type="term" value="C:cytoplasmic side of plasma membrane"/>
    <property type="evidence" value="ECO:0007669"/>
    <property type="project" value="TreeGrafter"/>
</dbReference>
<dbReference type="RefSeq" id="WP_105092596.1">
    <property type="nucleotide sequence ID" value="NZ_PPDF01000007.1"/>
</dbReference>
<keyword evidence="2" id="KW-0067">ATP-binding</keyword>
<dbReference type="InterPro" id="IPR050625">
    <property type="entry name" value="ParA/MinD_ATPase"/>
</dbReference>
<dbReference type="GO" id="GO:0051782">
    <property type="term" value="P:negative regulation of cell division"/>
    <property type="evidence" value="ECO:0007669"/>
    <property type="project" value="TreeGrafter"/>
</dbReference>
<evidence type="ECO:0000313" key="4">
    <source>
        <dbReference type="Proteomes" id="UP000238877"/>
    </source>
</evidence>
<evidence type="ECO:0000256" key="1">
    <source>
        <dbReference type="ARBA" id="ARBA00022741"/>
    </source>
</evidence>
<gene>
    <name evidence="3" type="ORF">VTHSUH11_02925</name>
</gene>
<dbReference type="InterPro" id="IPR033756">
    <property type="entry name" value="YlxH/NBP35"/>
</dbReference>